<dbReference type="Gene3D" id="2.60.120.240">
    <property type="entry name" value="Protective antigen, heptamerisation domain"/>
    <property type="match status" value="1"/>
</dbReference>
<dbReference type="Pfam" id="PF03495">
    <property type="entry name" value="Binary_toxB"/>
    <property type="match status" value="1"/>
</dbReference>
<evidence type="ECO:0000313" key="3">
    <source>
        <dbReference type="EMBL" id="WLR43243.1"/>
    </source>
</evidence>
<keyword evidence="4" id="KW-1185">Reference proteome</keyword>
<dbReference type="PRINTS" id="PR01391">
    <property type="entry name" value="BINARYTOXINB"/>
</dbReference>
<dbReference type="Proteomes" id="UP001197974">
    <property type="component" value="Chromosome"/>
</dbReference>
<accession>A0ABY9JXK5</accession>
<reference evidence="3 4" key="1">
    <citation type="submission" date="2023-06" db="EMBL/GenBank/DDBJ databases">
        <title>Five Gram-positive bacteria isolated from mangrove sediments in Shenzhen, Guangdong, China.</title>
        <authorList>
            <person name="Yu S."/>
            <person name="Zheng W."/>
            <person name="Huang Y."/>
        </authorList>
    </citation>
    <scope>NUCLEOTIDE SEQUENCE [LARGE SCALE GENOMIC DNA]</scope>
    <source>
        <strain evidence="3 4">SaN35-3</strain>
    </source>
</reference>
<dbReference type="InterPro" id="IPR003896">
    <property type="entry name" value="Bacterial_exotoxin_B"/>
</dbReference>
<organism evidence="3 4">
    <name type="scientific">Bacillus carboniphilus</name>
    <dbReference type="NCBI Taxonomy" id="86663"/>
    <lineage>
        <taxon>Bacteria</taxon>
        <taxon>Bacillati</taxon>
        <taxon>Bacillota</taxon>
        <taxon>Bacilli</taxon>
        <taxon>Bacillales</taxon>
        <taxon>Bacillaceae</taxon>
        <taxon>Bacillus</taxon>
    </lineage>
</organism>
<feature type="domain" description="PA14" evidence="2">
    <location>
        <begin position="41"/>
        <end position="182"/>
    </location>
</feature>
<dbReference type="SMART" id="SM00758">
    <property type="entry name" value="PA14"/>
    <property type="match status" value="1"/>
</dbReference>
<dbReference type="Pfam" id="PF17475">
    <property type="entry name" value="Binary_toxB_2"/>
    <property type="match status" value="1"/>
</dbReference>
<evidence type="ECO:0000259" key="2">
    <source>
        <dbReference type="PROSITE" id="PS51820"/>
    </source>
</evidence>
<sequence length="1178" mass="130844">MKIKLPLILSILLVFSQLPIYKSDNVQANNETSNLTTETENNIQGLEVRYYKKENFSDLILIRSEESDASYSLAEDITDFPSSIQSKLNSVESAMWKGQISPNYSESYTFNASSNQKVQLWINDQLILDGTDYEPQSISLEKGMYYDIVLKTVSSSPEIQLKWTSPSQEEEVIPLENLFPSIDGSPDEIGEAPSSSDITINEQVPLNDQVFSFSVFDESARVEISETPETLAASSLSIVPSNDVDTDADGVPDTWEMLGYTFIAGYGVLEWNDEYETYFNAEKFITSPTDWSTDQDPYSDKEEVTGQVDQAIVSPADHPLIPAFPEMQVELTSIDFTPNGEITFEDGSSRSSGWSSSVDRTTGTITSDSYTNSVSATGGFSMEEGWKAEVTASHEWTGSTERHNLTQKSISKDGSEEKSWQTATTTDPTKAAKVSLNVKYSNIGTAPIYDLIPTLSFSVLDTTALTFNPQIEVNSLAANGIYPSASSIAVQYDESGNDLYVTEDQLKLIEMGYPINLHANQFDGKVKRLDKGQPLLEYDWSWYEAAIDNETAEIVFMDGDEVKTYRVFARDSEGMNSQYKPTLTIADALTYALDAEVREVNGENTFYLDGQQVDSDWSFYVSSEDSSIVLDETNFYDMELSPDMTISILDPNEDASSIVNYSMYADGGKSIKAGIWDNGYPIESVTATVKTLAGEKKIVELTDEDRDQIYESTFSLPVDTAYSDAKIQVKNVKGNITEHLILESQKDPFSNEPLGYVPLDSKKEFTDFKDLGNTYPNAEAFVIEVSGEFHNATDSITFGNFTTHLGVTHDYQDETTLDLFDKYYPKEFAKQSYTMVVPKTSNMESEYEAINRYYYYDPYDSECDSPWAVACFAGEKDDEVRELNHLVNTYLVGYYTTSDEAGHFTPSYMYKEIAGEETRSSTLNTGKDSRSSTLNTGKDNASGYLFRVKAKNVVSDDVRVTLNGVTAKLGTSASENGGSSIGVQHLPIQSKDVIFVPADELSPNTVSIEISRGEWSITRYGSINVDFGTYTIEMIGYFQNASSSNEDYAYQPLFEPVPLSHPDLSGSNVKDTSGTIELENDRFAFSPKGYLVNVTAKNMGSDHIGFSLNNSLVAKLGTSSTVNFNGTVPEKINHSTLMYVPANSDPYAFNFIGQVGSWSSYDDTSEFMVEIVGYFYQP</sequence>
<dbReference type="Gene3D" id="3.10.20.110">
    <property type="match status" value="1"/>
</dbReference>
<feature type="compositionally biased region" description="Basic and acidic residues" evidence="1">
    <location>
        <begin position="400"/>
        <end position="419"/>
    </location>
</feature>
<dbReference type="InterPro" id="IPR035088">
    <property type="entry name" value="PA_Ca-bd"/>
</dbReference>
<evidence type="ECO:0000256" key="1">
    <source>
        <dbReference type="SAM" id="MobiDB-lite"/>
    </source>
</evidence>
<evidence type="ECO:0000313" key="4">
    <source>
        <dbReference type="Proteomes" id="UP001197974"/>
    </source>
</evidence>
<dbReference type="Gene3D" id="3.90.182.10">
    <property type="entry name" value="Toxin - Anthrax Protective Antigen,domain 1"/>
    <property type="match status" value="1"/>
</dbReference>
<dbReference type="EMBL" id="CP129013">
    <property type="protein sequence ID" value="WLR43243.1"/>
    <property type="molecule type" value="Genomic_DNA"/>
</dbReference>
<dbReference type="InterPro" id="IPR011658">
    <property type="entry name" value="PA14_dom"/>
</dbReference>
<proteinExistence type="predicted"/>
<dbReference type="PROSITE" id="PS51820">
    <property type="entry name" value="PA14"/>
    <property type="match status" value="1"/>
</dbReference>
<dbReference type="InterPro" id="IPR037149">
    <property type="entry name" value="PA_heptamer_dom_sf"/>
</dbReference>
<dbReference type="Pfam" id="PF07691">
    <property type="entry name" value="PA14"/>
    <property type="match status" value="1"/>
</dbReference>
<dbReference type="RefSeq" id="WP_226539764.1">
    <property type="nucleotide sequence ID" value="NZ_CP129013.1"/>
</dbReference>
<dbReference type="InterPro" id="IPR037524">
    <property type="entry name" value="PA14/GLEYA"/>
</dbReference>
<dbReference type="InterPro" id="IPR027439">
    <property type="entry name" value="PA_heptamer_dom"/>
</dbReference>
<feature type="region of interest" description="Disordered" evidence="1">
    <location>
        <begin position="394"/>
        <end position="425"/>
    </location>
</feature>
<gene>
    <name evidence="3" type="ORF">LC087_03345</name>
</gene>
<dbReference type="SUPFAM" id="SSF56988">
    <property type="entry name" value="Anthrax protective antigen"/>
    <property type="match status" value="1"/>
</dbReference>
<protein>
    <submittedName>
        <fullName evidence="3">PA14 domain-containing protein</fullName>
    </submittedName>
</protein>
<name>A0ABY9JXK5_9BACI</name>